<feature type="compositionally biased region" description="Basic and acidic residues" evidence="1">
    <location>
        <begin position="35"/>
        <end position="44"/>
    </location>
</feature>
<dbReference type="Proteomes" id="UP000886476">
    <property type="component" value="Unassembled WGS sequence"/>
</dbReference>
<evidence type="ECO:0000256" key="1">
    <source>
        <dbReference type="SAM" id="MobiDB-lite"/>
    </source>
</evidence>
<keyword evidence="2" id="KW-1133">Transmembrane helix</keyword>
<name>A0ABX2CHU2_9BRAD</name>
<protein>
    <submittedName>
        <fullName evidence="3">Uncharacterized protein</fullName>
    </submittedName>
</protein>
<evidence type="ECO:0000313" key="3">
    <source>
        <dbReference type="EMBL" id="NPU67788.1"/>
    </source>
</evidence>
<evidence type="ECO:0000313" key="4">
    <source>
        <dbReference type="Proteomes" id="UP000886476"/>
    </source>
</evidence>
<feature type="transmembrane region" description="Helical" evidence="2">
    <location>
        <begin position="320"/>
        <end position="340"/>
    </location>
</feature>
<feature type="transmembrane region" description="Helical" evidence="2">
    <location>
        <begin position="205"/>
        <end position="224"/>
    </location>
</feature>
<sequence>MADESVVASIIPWQQPKTAKPRPKRAKVVKPRPRPKSERSEKTKAAALDDEMLASETLIMPDFLDYVNDPAKAPAIAEASRTEAAASAAAAAIPAAAPPASTPPRDAPVAIAGEVVPAAAPVTPAKPARVGITASSVLLQLAALALAAVGMAMNGWFAHSLGSNSTAGWMFLAVGVTADLVALVMPTCAARLWQGRHRASALTGWLVWLMTFVFAVTAGIGFASTNISDVTLARASRVTPAVQAAQTALSDAMIARDRECKGGVGKFCREREAAVAERRQALDAAMATVSQTADPQTEAAIKLVAWVSRGAVKPSADDFVMLRLILLALLPQIGGILLMVGRRV</sequence>
<reference evidence="3" key="1">
    <citation type="submission" date="2020-05" db="EMBL/GenBank/DDBJ databases">
        <title>Nod-independent and nitrogen-fixing Bradyrhizobium aeschynomene sp. nov. isolated from nodules of Aeschynomene indica.</title>
        <authorList>
            <person name="Zhang Z."/>
        </authorList>
    </citation>
    <scope>NUCLEOTIDE SEQUENCE</scope>
    <source>
        <strain evidence="3">83012</strain>
    </source>
</reference>
<proteinExistence type="predicted"/>
<feature type="transmembrane region" description="Helical" evidence="2">
    <location>
        <begin position="137"/>
        <end position="157"/>
    </location>
</feature>
<feature type="compositionally biased region" description="Basic residues" evidence="1">
    <location>
        <begin position="19"/>
        <end position="34"/>
    </location>
</feature>
<feature type="region of interest" description="Disordered" evidence="1">
    <location>
        <begin position="1"/>
        <end position="46"/>
    </location>
</feature>
<dbReference type="RefSeq" id="WP_172112873.1">
    <property type="nucleotide sequence ID" value="NZ_JABFDM010000010.1"/>
</dbReference>
<keyword evidence="4" id="KW-1185">Reference proteome</keyword>
<dbReference type="EMBL" id="JABFDN010000008">
    <property type="protein sequence ID" value="NPU67788.1"/>
    <property type="molecule type" value="Genomic_DNA"/>
</dbReference>
<gene>
    <name evidence="3" type="ORF">HL667_22480</name>
</gene>
<comment type="caution">
    <text evidence="3">The sequence shown here is derived from an EMBL/GenBank/DDBJ whole genome shotgun (WGS) entry which is preliminary data.</text>
</comment>
<evidence type="ECO:0000256" key="2">
    <source>
        <dbReference type="SAM" id="Phobius"/>
    </source>
</evidence>
<accession>A0ABX2CHU2</accession>
<organism evidence="3 4">
    <name type="scientific">Bradyrhizobium aeschynomenes</name>
    <dbReference type="NCBI Taxonomy" id="2734909"/>
    <lineage>
        <taxon>Bacteria</taxon>
        <taxon>Pseudomonadati</taxon>
        <taxon>Pseudomonadota</taxon>
        <taxon>Alphaproteobacteria</taxon>
        <taxon>Hyphomicrobiales</taxon>
        <taxon>Nitrobacteraceae</taxon>
        <taxon>Bradyrhizobium</taxon>
    </lineage>
</organism>
<keyword evidence="2" id="KW-0472">Membrane</keyword>
<keyword evidence="2" id="KW-0812">Transmembrane</keyword>
<feature type="transmembrane region" description="Helical" evidence="2">
    <location>
        <begin position="169"/>
        <end position="193"/>
    </location>
</feature>